<gene>
    <name evidence="1" type="ORF">RCO7_09966</name>
</gene>
<dbReference type="AlphaFoldDB" id="A0A1E1LLB0"/>
<protein>
    <submittedName>
        <fullName evidence="1">Uncharacterized protein</fullName>
    </submittedName>
</protein>
<accession>A0A1E1LLB0</accession>
<dbReference type="EMBL" id="FJUW01000061">
    <property type="protein sequence ID" value="CZT11297.1"/>
    <property type="molecule type" value="Genomic_DNA"/>
</dbReference>
<dbReference type="Proteomes" id="UP000178129">
    <property type="component" value="Unassembled WGS sequence"/>
</dbReference>
<sequence length="102" mass="11519">MDQQYPSCEKYRMYLTPCAKPKRGRFNTRGGAARVLGFSVTRMMWDDKMLLVQPLNALSNESEILPDHVDTQSLMMIVLPPLPIVRMANMDNLGLGPSFGFP</sequence>
<organism evidence="1 2">
    <name type="scientific">Rhynchosporium graminicola</name>
    <dbReference type="NCBI Taxonomy" id="2792576"/>
    <lineage>
        <taxon>Eukaryota</taxon>
        <taxon>Fungi</taxon>
        <taxon>Dikarya</taxon>
        <taxon>Ascomycota</taxon>
        <taxon>Pezizomycotina</taxon>
        <taxon>Leotiomycetes</taxon>
        <taxon>Helotiales</taxon>
        <taxon>Ploettnerulaceae</taxon>
        <taxon>Rhynchosporium</taxon>
    </lineage>
</organism>
<keyword evidence="2" id="KW-1185">Reference proteome</keyword>
<comment type="caution">
    <text evidence="1">The sequence shown here is derived from an EMBL/GenBank/DDBJ whole genome shotgun (WGS) entry which is preliminary data.</text>
</comment>
<proteinExistence type="predicted"/>
<evidence type="ECO:0000313" key="2">
    <source>
        <dbReference type="Proteomes" id="UP000178129"/>
    </source>
</evidence>
<reference evidence="2" key="1">
    <citation type="submission" date="2016-03" db="EMBL/GenBank/DDBJ databases">
        <authorList>
            <person name="Ploux O."/>
        </authorList>
    </citation>
    <scope>NUCLEOTIDE SEQUENCE [LARGE SCALE GENOMIC DNA]</scope>
    <source>
        <strain evidence="2">UK7</strain>
    </source>
</reference>
<dbReference type="InParanoid" id="A0A1E1LLB0"/>
<name>A0A1E1LLB0_9HELO</name>
<evidence type="ECO:0000313" key="1">
    <source>
        <dbReference type="EMBL" id="CZT11297.1"/>
    </source>
</evidence>